<dbReference type="PANTHER" id="PTHR33164:SF96">
    <property type="entry name" value="MARR-FAMILY TRANSCRIPTIONAL REGULATOR"/>
    <property type="match status" value="1"/>
</dbReference>
<dbReference type="InterPro" id="IPR036388">
    <property type="entry name" value="WH-like_DNA-bd_sf"/>
</dbReference>
<dbReference type="CDD" id="cd00090">
    <property type="entry name" value="HTH_ARSR"/>
    <property type="match status" value="1"/>
</dbReference>
<dbReference type="InterPro" id="IPR036390">
    <property type="entry name" value="WH_DNA-bd_sf"/>
</dbReference>
<protein>
    <submittedName>
        <fullName evidence="3">MarR family transcriptional regulator</fullName>
    </submittedName>
</protein>
<dbReference type="GO" id="GO:0003677">
    <property type="term" value="F:DNA binding"/>
    <property type="evidence" value="ECO:0007669"/>
    <property type="project" value="UniProtKB-KW"/>
</dbReference>
<evidence type="ECO:0000259" key="2">
    <source>
        <dbReference type="PROSITE" id="PS50995"/>
    </source>
</evidence>
<dbReference type="PRINTS" id="PR00598">
    <property type="entry name" value="HTHMARR"/>
</dbReference>
<sequence length="150" mass="17427">MRNNIIEELSEHFMIIMPLLQKKIFDSISAEEIPPVRLSPASGRVLILLHELRRAIVSDLSEQLNISRPNMTPLLEKLVRQELVERIPCENDRRNIYIQITPKGDWVCSEFQRVISGKIKDMLSVYDDIDLSELIVHMNKLKSILLKLPK</sequence>
<evidence type="ECO:0000256" key="1">
    <source>
        <dbReference type="ARBA" id="ARBA00023125"/>
    </source>
</evidence>
<dbReference type="InterPro" id="IPR011991">
    <property type="entry name" value="ArsR-like_HTH"/>
</dbReference>
<dbReference type="Pfam" id="PF01047">
    <property type="entry name" value="MarR"/>
    <property type="match status" value="1"/>
</dbReference>
<dbReference type="InterPro" id="IPR039422">
    <property type="entry name" value="MarR/SlyA-like"/>
</dbReference>
<keyword evidence="4" id="KW-1185">Reference proteome</keyword>
<dbReference type="SMART" id="SM00347">
    <property type="entry name" value="HTH_MARR"/>
    <property type="match status" value="1"/>
</dbReference>
<dbReference type="Proteomes" id="UP000644756">
    <property type="component" value="Unassembled WGS sequence"/>
</dbReference>
<keyword evidence="1" id="KW-0238">DNA-binding</keyword>
<dbReference type="GO" id="GO:0003700">
    <property type="term" value="F:DNA-binding transcription factor activity"/>
    <property type="evidence" value="ECO:0007669"/>
    <property type="project" value="InterPro"/>
</dbReference>
<dbReference type="Gene3D" id="1.10.10.10">
    <property type="entry name" value="Winged helix-like DNA-binding domain superfamily/Winged helix DNA-binding domain"/>
    <property type="match status" value="1"/>
</dbReference>
<dbReference type="AlphaFoldDB" id="A0A917FSS9"/>
<organism evidence="3 4">
    <name type="scientific">Paenibacillus abyssi</name>
    <dbReference type="NCBI Taxonomy" id="1340531"/>
    <lineage>
        <taxon>Bacteria</taxon>
        <taxon>Bacillati</taxon>
        <taxon>Bacillota</taxon>
        <taxon>Bacilli</taxon>
        <taxon>Bacillales</taxon>
        <taxon>Paenibacillaceae</taxon>
        <taxon>Paenibacillus</taxon>
    </lineage>
</organism>
<feature type="domain" description="HTH marR-type" evidence="2">
    <location>
        <begin position="1"/>
        <end position="143"/>
    </location>
</feature>
<comment type="caution">
    <text evidence="3">The sequence shown here is derived from an EMBL/GenBank/DDBJ whole genome shotgun (WGS) entry which is preliminary data.</text>
</comment>
<proteinExistence type="predicted"/>
<dbReference type="RefSeq" id="WP_188530603.1">
    <property type="nucleotide sequence ID" value="NZ_BMGR01000004.1"/>
</dbReference>
<reference evidence="3" key="2">
    <citation type="submission" date="2020-09" db="EMBL/GenBank/DDBJ databases">
        <authorList>
            <person name="Sun Q."/>
            <person name="Zhou Y."/>
        </authorList>
    </citation>
    <scope>NUCLEOTIDE SEQUENCE</scope>
    <source>
        <strain evidence="3">CGMCC 1.12987</strain>
    </source>
</reference>
<accession>A0A917FSS9</accession>
<dbReference type="SUPFAM" id="SSF46785">
    <property type="entry name" value="Winged helix' DNA-binding domain"/>
    <property type="match status" value="1"/>
</dbReference>
<reference evidence="3" key="1">
    <citation type="journal article" date="2014" name="Int. J. Syst. Evol. Microbiol.">
        <title>Complete genome sequence of Corynebacterium casei LMG S-19264T (=DSM 44701T), isolated from a smear-ripened cheese.</title>
        <authorList>
            <consortium name="US DOE Joint Genome Institute (JGI-PGF)"/>
            <person name="Walter F."/>
            <person name="Albersmeier A."/>
            <person name="Kalinowski J."/>
            <person name="Ruckert C."/>
        </authorList>
    </citation>
    <scope>NUCLEOTIDE SEQUENCE</scope>
    <source>
        <strain evidence="3">CGMCC 1.12987</strain>
    </source>
</reference>
<dbReference type="PROSITE" id="PS50995">
    <property type="entry name" value="HTH_MARR_2"/>
    <property type="match status" value="1"/>
</dbReference>
<evidence type="ECO:0000313" key="3">
    <source>
        <dbReference type="EMBL" id="GGG00304.1"/>
    </source>
</evidence>
<name>A0A917FSS9_9BACL</name>
<dbReference type="PANTHER" id="PTHR33164">
    <property type="entry name" value="TRANSCRIPTIONAL REGULATOR, MARR FAMILY"/>
    <property type="match status" value="1"/>
</dbReference>
<gene>
    <name evidence="3" type="ORF">GCM10010916_16920</name>
</gene>
<dbReference type="EMBL" id="BMGR01000004">
    <property type="protein sequence ID" value="GGG00304.1"/>
    <property type="molecule type" value="Genomic_DNA"/>
</dbReference>
<dbReference type="InterPro" id="IPR000835">
    <property type="entry name" value="HTH_MarR-typ"/>
</dbReference>
<evidence type="ECO:0000313" key="4">
    <source>
        <dbReference type="Proteomes" id="UP000644756"/>
    </source>
</evidence>
<dbReference type="GO" id="GO:0006950">
    <property type="term" value="P:response to stress"/>
    <property type="evidence" value="ECO:0007669"/>
    <property type="project" value="TreeGrafter"/>
</dbReference>